<evidence type="ECO:0000313" key="10">
    <source>
        <dbReference type="EMBL" id="CAL7937951.1"/>
    </source>
</evidence>
<dbReference type="InterPro" id="IPR002314">
    <property type="entry name" value="aa-tRNA-synt_IIb"/>
</dbReference>
<comment type="catalytic activity">
    <reaction evidence="8">
        <text>tRNA(Pro) + L-proline + ATP = L-prolyl-tRNA(Pro) + AMP + diphosphate</text>
        <dbReference type="Rhea" id="RHEA:14305"/>
        <dbReference type="Rhea" id="RHEA-COMP:9700"/>
        <dbReference type="Rhea" id="RHEA-COMP:9702"/>
        <dbReference type="ChEBI" id="CHEBI:30616"/>
        <dbReference type="ChEBI" id="CHEBI:33019"/>
        <dbReference type="ChEBI" id="CHEBI:60039"/>
        <dbReference type="ChEBI" id="CHEBI:78442"/>
        <dbReference type="ChEBI" id="CHEBI:78532"/>
        <dbReference type="ChEBI" id="CHEBI:456215"/>
        <dbReference type="EC" id="6.1.1.15"/>
    </reaction>
</comment>
<dbReference type="SUPFAM" id="SSF52954">
    <property type="entry name" value="Class II aaRS ABD-related"/>
    <property type="match status" value="1"/>
</dbReference>
<evidence type="ECO:0000256" key="4">
    <source>
        <dbReference type="ARBA" id="ARBA00022840"/>
    </source>
</evidence>
<keyword evidence="6" id="KW-0030">Aminoacyl-tRNA synthetase</keyword>
<evidence type="ECO:0000259" key="9">
    <source>
        <dbReference type="PROSITE" id="PS50862"/>
    </source>
</evidence>
<evidence type="ECO:0000256" key="5">
    <source>
        <dbReference type="ARBA" id="ARBA00022917"/>
    </source>
</evidence>
<feature type="domain" description="Aminoacyl-transfer RNA synthetases class-II family profile" evidence="9">
    <location>
        <begin position="17"/>
        <end position="323"/>
    </location>
</feature>
<keyword evidence="3" id="KW-0547">Nucleotide-binding</keyword>
<keyword evidence="2" id="KW-0436">Ligase</keyword>
<dbReference type="InterPro" id="IPR033730">
    <property type="entry name" value="ProRS_core_prok"/>
</dbReference>
<proteinExistence type="predicted"/>
<dbReference type="InterPro" id="IPR002316">
    <property type="entry name" value="Pro-tRNA-ligase_IIa"/>
</dbReference>
<accession>A0ABP1NEF7</accession>
<evidence type="ECO:0000256" key="6">
    <source>
        <dbReference type="ARBA" id="ARBA00023146"/>
    </source>
</evidence>
<dbReference type="Proteomes" id="UP001642520">
    <property type="component" value="Unassembled WGS sequence"/>
</dbReference>
<dbReference type="Pfam" id="PF03129">
    <property type="entry name" value="HGTP_anticodon"/>
    <property type="match status" value="1"/>
</dbReference>
<evidence type="ECO:0000256" key="3">
    <source>
        <dbReference type="ARBA" id="ARBA00022741"/>
    </source>
</evidence>
<dbReference type="PRINTS" id="PR01046">
    <property type="entry name" value="TRNASYNTHPRO"/>
</dbReference>
<dbReference type="InterPro" id="IPR036621">
    <property type="entry name" value="Anticodon-bd_dom_sf"/>
</dbReference>
<evidence type="ECO:0000256" key="1">
    <source>
        <dbReference type="ARBA" id="ARBA00012831"/>
    </source>
</evidence>
<evidence type="ECO:0000256" key="8">
    <source>
        <dbReference type="ARBA" id="ARBA00047671"/>
    </source>
</evidence>
<dbReference type="CDD" id="cd00779">
    <property type="entry name" value="ProRS_core_prok"/>
    <property type="match status" value="1"/>
</dbReference>
<dbReference type="InterPro" id="IPR045864">
    <property type="entry name" value="aa-tRNA-synth_II/BPL/LPL"/>
</dbReference>
<dbReference type="Gene3D" id="3.30.930.10">
    <property type="entry name" value="Bira Bifunctional Protein, Domain 2"/>
    <property type="match status" value="1"/>
</dbReference>
<evidence type="ECO:0000256" key="2">
    <source>
        <dbReference type="ARBA" id="ARBA00022598"/>
    </source>
</evidence>
<reference evidence="10 11" key="1">
    <citation type="submission" date="2024-08" db="EMBL/GenBank/DDBJ databases">
        <authorList>
            <person name="Will J Nash"/>
            <person name="Angela Man"/>
            <person name="Seanna McTaggart"/>
            <person name="Kendall Baker"/>
            <person name="Tom Barker"/>
            <person name="Leah Catchpole"/>
            <person name="Alex Durrant"/>
            <person name="Karim Gharbi"/>
            <person name="Naomi Irish"/>
            <person name="Gemy Kaithakottil"/>
            <person name="Debby Ku"/>
            <person name="Aaliyah Providence"/>
            <person name="Felix Shaw"/>
            <person name="David Swarbreck"/>
            <person name="Chris Watkins"/>
            <person name="Ann M. McCartney"/>
            <person name="Giulio Formenti"/>
            <person name="Alice Mouton"/>
            <person name="Noel Vella"/>
            <person name="Bjorn M von Reumont"/>
            <person name="Adriana Vella"/>
            <person name="Wilfried Haerty"/>
        </authorList>
    </citation>
    <scope>NUCLEOTIDE SEQUENCE [LARGE SCALE GENOMIC DNA]</scope>
</reference>
<protein>
    <recommendedName>
        <fullName evidence="1">proline--tRNA ligase</fullName>
        <ecNumber evidence="1">6.1.1.15</ecNumber>
    </recommendedName>
    <alternativeName>
        <fullName evidence="7">Prolyl-tRNA synthetase</fullName>
    </alternativeName>
</protein>
<gene>
    <name evidence="10" type="ORF">XYLVIOL_LOCUS2990</name>
</gene>
<evidence type="ECO:0000313" key="11">
    <source>
        <dbReference type="Proteomes" id="UP001642520"/>
    </source>
</evidence>
<dbReference type="PROSITE" id="PS50862">
    <property type="entry name" value="AA_TRNA_LIGASE_II"/>
    <property type="match status" value="1"/>
</dbReference>
<dbReference type="Gene3D" id="3.40.50.800">
    <property type="entry name" value="Anticodon-binding domain"/>
    <property type="match status" value="1"/>
</dbReference>
<keyword evidence="11" id="KW-1185">Reference proteome</keyword>
<dbReference type="InterPro" id="IPR006195">
    <property type="entry name" value="aa-tRNA-synth_II"/>
</dbReference>
<organism evidence="10 11">
    <name type="scientific">Xylocopa violacea</name>
    <name type="common">Violet carpenter bee</name>
    <name type="synonym">Apis violacea</name>
    <dbReference type="NCBI Taxonomy" id="135666"/>
    <lineage>
        <taxon>Eukaryota</taxon>
        <taxon>Metazoa</taxon>
        <taxon>Ecdysozoa</taxon>
        <taxon>Arthropoda</taxon>
        <taxon>Hexapoda</taxon>
        <taxon>Insecta</taxon>
        <taxon>Pterygota</taxon>
        <taxon>Neoptera</taxon>
        <taxon>Endopterygota</taxon>
        <taxon>Hymenoptera</taxon>
        <taxon>Apocrita</taxon>
        <taxon>Aculeata</taxon>
        <taxon>Apoidea</taxon>
        <taxon>Anthophila</taxon>
        <taxon>Apidae</taxon>
        <taxon>Xylocopa</taxon>
        <taxon>Xylocopa</taxon>
    </lineage>
</organism>
<sequence length="423" mass="47614">MPISEVNKLSRLFQPTTGRIGPTKKTEISSKSSENLIKYGFIKQVNSGMYAFLPLGLRILNKLTKLVDNEMEKIGAQKLLLPALTAQHLWEKTKRYEDNAPELFKVRDRTNKQYILSPTHEETICTLVSTVGLLSSKVLPLKLYQISSKWRDEMKPKLGFLRSREFIMKDLYTFDIDINNAQETYASVCKAYDNIFKKIGITYTKAIGNPGSIGGTMSHEYHYPSDIGEDIICICSSCQYAINKAVCKESHCPECKNELHEKNSAEVGHTFLLDTKYTIPLNVVHRFNDKTVPLVMGCFGLGLSRIFAVMTESLSTKEELRWPKLFAPYSVCIIPPKAGSKESEGSQYVDGIIDTLNELNIDAILDDRTNLTIGNRFMHARITGFPYIIVIGRSIVHNVQLQYRPSLALVSSATKLAVCQVLP</sequence>
<name>A0ABP1NEF7_XYLVO</name>
<dbReference type="EMBL" id="CAXAJV020001288">
    <property type="protein sequence ID" value="CAL7937951.1"/>
    <property type="molecule type" value="Genomic_DNA"/>
</dbReference>
<dbReference type="InterPro" id="IPR004154">
    <property type="entry name" value="Anticodon-bd"/>
</dbReference>
<keyword evidence="5" id="KW-0648">Protein biosynthesis</keyword>
<keyword evidence="4" id="KW-0067">ATP-binding</keyword>
<dbReference type="EC" id="6.1.1.15" evidence="1"/>
<comment type="caution">
    <text evidence="10">The sequence shown here is derived from an EMBL/GenBank/DDBJ whole genome shotgun (WGS) entry which is preliminary data.</text>
</comment>
<dbReference type="PANTHER" id="PTHR42753">
    <property type="entry name" value="MITOCHONDRIAL RIBOSOME PROTEIN L39/PROLYL-TRNA LIGASE FAMILY MEMBER"/>
    <property type="match status" value="1"/>
</dbReference>
<evidence type="ECO:0000256" key="7">
    <source>
        <dbReference type="ARBA" id="ARBA00029731"/>
    </source>
</evidence>
<dbReference type="Pfam" id="PF00587">
    <property type="entry name" value="tRNA-synt_2b"/>
    <property type="match status" value="1"/>
</dbReference>
<dbReference type="InterPro" id="IPR050062">
    <property type="entry name" value="Pro-tRNA_synthetase"/>
</dbReference>
<dbReference type="SUPFAM" id="SSF55681">
    <property type="entry name" value="Class II aaRS and biotin synthetases"/>
    <property type="match status" value="1"/>
</dbReference>
<dbReference type="PANTHER" id="PTHR42753:SF10">
    <property type="entry name" value="PROLINE--TRNA LIGASE, MITOCHONDRIAL-RELATED"/>
    <property type="match status" value="1"/>
</dbReference>